<dbReference type="Proteomes" id="UP000503278">
    <property type="component" value="Chromosome"/>
</dbReference>
<dbReference type="AlphaFoldDB" id="A0A7L5E6V6"/>
<protein>
    <submittedName>
        <fullName evidence="3">Beta-lactamase family protein</fullName>
    </submittedName>
</protein>
<dbReference type="InterPro" id="IPR050491">
    <property type="entry name" value="AmpC-like"/>
</dbReference>
<accession>A0A7L5E6V6</accession>
<dbReference type="PANTHER" id="PTHR46825">
    <property type="entry name" value="D-ALANYL-D-ALANINE-CARBOXYPEPTIDASE/ENDOPEPTIDASE AMPH"/>
    <property type="match status" value="1"/>
</dbReference>
<reference evidence="3 4" key="1">
    <citation type="submission" date="2020-04" db="EMBL/GenBank/DDBJ databases">
        <title>Genome sequencing of novel species.</title>
        <authorList>
            <person name="Heo J."/>
            <person name="Kim S.-J."/>
            <person name="Kim J.-S."/>
            <person name="Hong S.-B."/>
            <person name="Kwon S.-W."/>
        </authorList>
    </citation>
    <scope>NUCLEOTIDE SEQUENCE [LARGE SCALE GENOMIC DNA]</scope>
    <source>
        <strain evidence="3 4">F39-2</strain>
    </source>
</reference>
<dbReference type="InterPro" id="IPR001466">
    <property type="entry name" value="Beta-lactam-related"/>
</dbReference>
<proteinExistence type="predicted"/>
<organism evidence="3 4">
    <name type="scientific">Mucilaginibacter robiniae</name>
    <dbReference type="NCBI Taxonomy" id="2728022"/>
    <lineage>
        <taxon>Bacteria</taxon>
        <taxon>Pseudomonadati</taxon>
        <taxon>Bacteroidota</taxon>
        <taxon>Sphingobacteriia</taxon>
        <taxon>Sphingobacteriales</taxon>
        <taxon>Sphingobacteriaceae</taxon>
        <taxon>Mucilaginibacter</taxon>
    </lineage>
</organism>
<dbReference type="InterPro" id="IPR012338">
    <property type="entry name" value="Beta-lactam/transpept-like"/>
</dbReference>
<keyword evidence="1" id="KW-0732">Signal</keyword>
<feature type="domain" description="Beta-lactamase-related" evidence="2">
    <location>
        <begin position="152"/>
        <end position="470"/>
    </location>
</feature>
<evidence type="ECO:0000259" key="2">
    <source>
        <dbReference type="Pfam" id="PF00144"/>
    </source>
</evidence>
<feature type="chain" id="PRO_5029853436" evidence="1">
    <location>
        <begin position="26"/>
        <end position="481"/>
    </location>
</feature>
<gene>
    <name evidence="3" type="ORF">HH214_17355</name>
</gene>
<dbReference type="Gene3D" id="3.40.710.10">
    <property type="entry name" value="DD-peptidase/beta-lactamase superfamily"/>
    <property type="match status" value="1"/>
</dbReference>
<feature type="signal peptide" evidence="1">
    <location>
        <begin position="1"/>
        <end position="25"/>
    </location>
</feature>
<evidence type="ECO:0000313" key="3">
    <source>
        <dbReference type="EMBL" id="QJD97514.1"/>
    </source>
</evidence>
<keyword evidence="4" id="KW-1185">Reference proteome</keyword>
<name>A0A7L5E6V6_9SPHI</name>
<dbReference type="PANTHER" id="PTHR46825:SF8">
    <property type="entry name" value="BETA-LACTAMASE-RELATED"/>
    <property type="match status" value="1"/>
</dbReference>
<dbReference type="EMBL" id="CP051682">
    <property type="protein sequence ID" value="QJD97514.1"/>
    <property type="molecule type" value="Genomic_DNA"/>
</dbReference>
<evidence type="ECO:0000256" key="1">
    <source>
        <dbReference type="SAM" id="SignalP"/>
    </source>
</evidence>
<dbReference type="RefSeq" id="WP_169609751.1">
    <property type="nucleotide sequence ID" value="NZ_CP051682.1"/>
</dbReference>
<dbReference type="SUPFAM" id="SSF56601">
    <property type="entry name" value="beta-lactamase/transpeptidase-like"/>
    <property type="match status" value="1"/>
</dbReference>
<dbReference type="KEGG" id="mrob:HH214_17355"/>
<dbReference type="Pfam" id="PF00144">
    <property type="entry name" value="Beta-lactamase"/>
    <property type="match status" value="1"/>
</dbReference>
<evidence type="ECO:0000313" key="4">
    <source>
        <dbReference type="Proteomes" id="UP000503278"/>
    </source>
</evidence>
<sequence length="481" mass="53143">MMKLLQNRSFLALWFIISITAAIKAQTPQQKVDSVFTLVKNCIDQKDAGGIYTLTGQALRKSITQDALHKFVEKELIPLGRIKSWALMSFTNGTAKYRLDFNEEALQLFMSLDETSKIETFLFEPYQALSPQKLQPVASTNPLVTDFDKQLDTLARRYIQKGNTVGLSIGVLQRGETHVYHYGETAKGNGQLPDANTLYEIGSITKTFTATLLAWYVNAGKVKLTDSITHYLPDSVSSNSALRGITLLNLANHTSGLPRLPDNLLTSQTDKLDPYENYTVPLLFSYLKNCKLETSPGQVYDYSNLGAGLLGTILERVSGKPYERMVIDCITHPLHMQNTVLNLRPEQNGHLATVYNQEGGVTPTWHMNALAAAGNLKSSLSDMLLYAKANLDLQNTKLGKALHLVQEVTFNKQQKVALGWHLIRVNGVEYYFHNGGTYGSSSFMVFNPARQTAVVLLSNAAESVDATGAAVAQLCNALQLN</sequence>